<gene>
    <name evidence="4" type="primary">LOC111086401</name>
</gene>
<reference evidence="4" key="1">
    <citation type="submission" date="2025-08" db="UniProtKB">
        <authorList>
            <consortium name="RefSeq"/>
        </authorList>
    </citation>
    <scope>IDENTIFICATION</scope>
    <source>
        <tissue evidence="4">Muscle</tissue>
    </source>
</reference>
<keyword evidence="1" id="KW-0694">RNA-binding</keyword>
<proteinExistence type="predicted"/>
<dbReference type="SMART" id="SM00322">
    <property type="entry name" value="KH"/>
    <property type="match status" value="1"/>
</dbReference>
<dbReference type="Proteomes" id="UP000694941">
    <property type="component" value="Unplaced"/>
</dbReference>
<evidence type="ECO:0000256" key="1">
    <source>
        <dbReference type="PROSITE-ProRule" id="PRU00117"/>
    </source>
</evidence>
<dbReference type="PROSITE" id="PS50084">
    <property type="entry name" value="KH_TYPE_1"/>
    <property type="match status" value="1"/>
</dbReference>
<dbReference type="InterPro" id="IPR004088">
    <property type="entry name" value="KH_dom_type_1"/>
</dbReference>
<organism evidence="3 4">
    <name type="scientific">Limulus polyphemus</name>
    <name type="common">Atlantic horseshoe crab</name>
    <dbReference type="NCBI Taxonomy" id="6850"/>
    <lineage>
        <taxon>Eukaryota</taxon>
        <taxon>Metazoa</taxon>
        <taxon>Ecdysozoa</taxon>
        <taxon>Arthropoda</taxon>
        <taxon>Chelicerata</taxon>
        <taxon>Merostomata</taxon>
        <taxon>Xiphosura</taxon>
        <taxon>Limulidae</taxon>
        <taxon>Limulus</taxon>
    </lineage>
</organism>
<accession>A0ABM1SMB3</accession>
<protein>
    <submittedName>
        <fullName evidence="4">Uncharacterized protein LOC111086401</fullName>
    </submittedName>
</protein>
<dbReference type="InterPro" id="IPR036612">
    <property type="entry name" value="KH_dom_type_1_sf"/>
</dbReference>
<sequence length="207" mass="24458">MQVIHRINLPFKVKYKHIIGSRGYVISRIQRKRKVHVHIPKNEDPDNRVIITGYQQGVQAAVEDIRKIIRRRISSRRKIEKRVTYRYYGNTIVCPKLGKVSSLEHLEYLKDRSLSLKKPKNKRNLKKHGVVNTKKKVIEPSVLSWPPGTRRQSMKRIARWHRVDLRIVHRLFPITGMKKQKRKLCISFAELEKTICQSQKPANKALF</sequence>
<dbReference type="SUPFAM" id="SSF54791">
    <property type="entry name" value="Eukaryotic type KH-domain (KH-domain type I)"/>
    <property type="match status" value="1"/>
</dbReference>
<evidence type="ECO:0000313" key="4">
    <source>
        <dbReference type="RefSeq" id="XP_022244769.1"/>
    </source>
</evidence>
<dbReference type="GeneID" id="111086401"/>
<keyword evidence="3" id="KW-1185">Reference proteome</keyword>
<dbReference type="InterPro" id="IPR004087">
    <property type="entry name" value="KH_dom"/>
</dbReference>
<evidence type="ECO:0000259" key="2">
    <source>
        <dbReference type="SMART" id="SM00322"/>
    </source>
</evidence>
<evidence type="ECO:0000313" key="3">
    <source>
        <dbReference type="Proteomes" id="UP000694941"/>
    </source>
</evidence>
<feature type="domain" description="K Homology" evidence="2">
    <location>
        <begin position="1"/>
        <end position="70"/>
    </location>
</feature>
<dbReference type="RefSeq" id="XP_022244769.1">
    <property type="nucleotide sequence ID" value="XM_022389061.1"/>
</dbReference>
<name>A0ABM1SMB3_LIMPO</name>
<dbReference type="Pfam" id="PF00013">
    <property type="entry name" value="KH_1"/>
    <property type="match status" value="1"/>
</dbReference>
<dbReference type="Gene3D" id="3.30.1370.10">
    <property type="entry name" value="K Homology domain, type 1"/>
    <property type="match status" value="1"/>
</dbReference>